<dbReference type="Gene3D" id="2.40.70.10">
    <property type="entry name" value="Acid Proteases"/>
    <property type="match status" value="1"/>
</dbReference>
<name>A0ABS9HP96_9CORY</name>
<evidence type="ECO:0000313" key="3">
    <source>
        <dbReference type="Proteomes" id="UP001200604"/>
    </source>
</evidence>
<proteinExistence type="predicted"/>
<dbReference type="InterPro" id="IPR051596">
    <property type="entry name" value="Caulimoviridae_Movement"/>
</dbReference>
<dbReference type="InterPro" id="IPR028919">
    <property type="entry name" value="Viral_movement"/>
</dbReference>
<dbReference type="InterPro" id="IPR021109">
    <property type="entry name" value="Peptidase_aspartic_dom_sf"/>
</dbReference>
<dbReference type="EMBL" id="JAKJKU010000011">
    <property type="protein sequence ID" value="MCF6774890.1"/>
    <property type="molecule type" value="Genomic_DNA"/>
</dbReference>
<dbReference type="Proteomes" id="UP001200604">
    <property type="component" value="Unassembled WGS sequence"/>
</dbReference>
<comment type="caution">
    <text evidence="2">The sequence shown here is derived from an EMBL/GenBank/DDBJ whole genome shotgun (WGS) entry which is preliminary data.</text>
</comment>
<organism evidence="2 3">
    <name type="scientific">Corynebacterium parakroppenstedtii</name>
    <dbReference type="NCBI Taxonomy" id="2828363"/>
    <lineage>
        <taxon>Bacteria</taxon>
        <taxon>Bacillati</taxon>
        <taxon>Actinomycetota</taxon>
        <taxon>Actinomycetes</taxon>
        <taxon>Mycobacteriales</taxon>
        <taxon>Corynebacteriaceae</taxon>
        <taxon>Corynebacterium</taxon>
    </lineage>
</organism>
<keyword evidence="1" id="KW-0175">Coiled coil</keyword>
<reference evidence="2 3" key="1">
    <citation type="submission" date="2022-01" db="EMBL/GenBank/DDBJ databases">
        <title>Identification and Characterization of Corynebacterium sp.</title>
        <authorList>
            <person name="Luo Q."/>
            <person name="Qu P."/>
            <person name="Chen Q."/>
        </authorList>
    </citation>
    <scope>NUCLEOTIDE SEQUENCE [LARGE SCALE GENOMIC DNA]</scope>
    <source>
        <strain evidence="2 3">MC-12</strain>
    </source>
</reference>
<evidence type="ECO:0000313" key="2">
    <source>
        <dbReference type="EMBL" id="MCF6774890.1"/>
    </source>
</evidence>
<accession>A0ABS9HP96</accession>
<dbReference type="PANTHER" id="PTHR47599">
    <property type="entry name" value="CELL-TO-CELL MOVEMENT PROTEIN"/>
    <property type="match status" value="1"/>
</dbReference>
<dbReference type="CDD" id="cd00303">
    <property type="entry name" value="retropepsin_like"/>
    <property type="match status" value="1"/>
</dbReference>
<protein>
    <submittedName>
        <fullName evidence="2">Uncharacterized protein</fullName>
    </submittedName>
</protein>
<evidence type="ECO:0000256" key="1">
    <source>
        <dbReference type="ARBA" id="ARBA00023054"/>
    </source>
</evidence>
<gene>
    <name evidence="2" type="ORF">L3H44_10865</name>
</gene>
<sequence>MTEENIEIIRQEDYTEDNYSEQKIIFDSSIFEKVKGKEMDLSVEKVFEIPKIKNLFKRNKEEYYIISQKEHIIDCKYTQGKAEVPLINKRELNREVQKIKSREQIRYVHVGGIEILIKACFREGIDTPIELYLADDRIVEPIEKSVVSAVKGNLIYQKFKFTINANYSVALTDQNIDKALVLYWKISGITLTPGSKICTARCKNLYVLTTKHKISARSKIDRIKIEDPFEQFVKTIDTNDYSYKEIDTTSNLEIVEERIGKPRKSITGIQQEHKKKLTYDKTITQNKYYILGTIEDKDHLILINTGQEENYITEKLLSKEELDMVTKRKNSQLPTMIKTLVELDQEIIIAQIPMMITFEVMENTQADIILGLNWLEGLKPYKIEPTHITVTYDKKTRIIKRII</sequence>
<dbReference type="PANTHER" id="PTHR47599:SF3">
    <property type="entry name" value="CELL-TO-CELL MOVEMENT PROTEIN"/>
    <property type="match status" value="1"/>
</dbReference>
<keyword evidence="3" id="KW-1185">Reference proteome</keyword>
<dbReference type="Pfam" id="PF01107">
    <property type="entry name" value="MP"/>
    <property type="match status" value="1"/>
</dbReference>